<dbReference type="EMBL" id="JPME01000045">
    <property type="protein sequence ID" value="KEZ86421.1"/>
    <property type="molecule type" value="Genomic_DNA"/>
</dbReference>
<dbReference type="AlphaFoldDB" id="A0A084JBT7"/>
<dbReference type="OrthoDB" id="2082947at2"/>
<evidence type="ECO:0000313" key="2">
    <source>
        <dbReference type="EMBL" id="KEZ86421.1"/>
    </source>
</evidence>
<protein>
    <recommendedName>
        <fullName evidence="1">GIY-YIG domain-containing protein</fullName>
    </recommendedName>
</protein>
<dbReference type="InterPro" id="IPR035901">
    <property type="entry name" value="GIY-YIG_endonuc_sf"/>
</dbReference>
<dbReference type="InterPro" id="IPR000305">
    <property type="entry name" value="GIY-YIG_endonuc"/>
</dbReference>
<keyword evidence="3" id="KW-1185">Reference proteome</keyword>
<dbReference type="RefSeq" id="WP_038284923.1">
    <property type="nucleotide sequence ID" value="NZ_JPME01000045.1"/>
</dbReference>
<feature type="domain" description="GIY-YIG" evidence="1">
    <location>
        <begin position="76"/>
        <end position="172"/>
    </location>
</feature>
<reference evidence="2 3" key="1">
    <citation type="submission" date="2014-07" db="EMBL/GenBank/DDBJ databases">
        <title>Draft genome of Clostridium celerecrescens 152B isolated from sediments associated with methane hydrate from Krishna Godavari basin.</title>
        <authorList>
            <person name="Honkalas V.S."/>
            <person name="Dabir A.P."/>
            <person name="Arora P."/>
            <person name="Dhakephalkar P.K."/>
        </authorList>
    </citation>
    <scope>NUCLEOTIDE SEQUENCE [LARGE SCALE GENOMIC DNA]</scope>
    <source>
        <strain evidence="2 3">152B</strain>
    </source>
</reference>
<comment type="caution">
    <text evidence="2">The sequence shown here is derived from an EMBL/GenBank/DDBJ whole genome shotgun (WGS) entry which is preliminary data.</text>
</comment>
<evidence type="ECO:0000259" key="1">
    <source>
        <dbReference type="PROSITE" id="PS50164"/>
    </source>
</evidence>
<organism evidence="2 3">
    <name type="scientific">Lacrimispora celerecrescens</name>
    <dbReference type="NCBI Taxonomy" id="29354"/>
    <lineage>
        <taxon>Bacteria</taxon>
        <taxon>Bacillati</taxon>
        <taxon>Bacillota</taxon>
        <taxon>Clostridia</taxon>
        <taxon>Lachnospirales</taxon>
        <taxon>Lachnospiraceae</taxon>
        <taxon>Lacrimispora</taxon>
    </lineage>
</organism>
<dbReference type="Proteomes" id="UP000028525">
    <property type="component" value="Unassembled WGS sequence"/>
</dbReference>
<dbReference type="Gene3D" id="3.40.1440.10">
    <property type="entry name" value="GIY-YIG endonuclease"/>
    <property type="match status" value="1"/>
</dbReference>
<proteinExistence type="predicted"/>
<dbReference type="STRING" id="29354.IO98_22995"/>
<dbReference type="PROSITE" id="PS50164">
    <property type="entry name" value="GIY_YIG"/>
    <property type="match status" value="1"/>
</dbReference>
<accession>A0A084JBT7</accession>
<gene>
    <name evidence="2" type="ORF">IO98_22995</name>
</gene>
<sequence length="189" mass="22456">MNEIGKKDVIKDYLEGIKKIDVIQDLQPMTWPFCLSTELWENYERRRSEIDLQKLEKIKYFDGEILSSEINNLPNDKGGVYIYIIDNSVLSCSGSYIMYVGRARKTDTENLRKRAKSHYNQYVRHEENERLEKLFDNWKKYIYLLYLPIDGNDEIDLAEDELILALTPPCNKDYPAPKIRRKLSKIFYV</sequence>
<evidence type="ECO:0000313" key="3">
    <source>
        <dbReference type="Proteomes" id="UP000028525"/>
    </source>
</evidence>
<name>A0A084JBT7_9FIRM</name>